<gene>
    <name evidence="1" type="ORF">PMIN01_13001</name>
</gene>
<keyword evidence="2" id="KW-1185">Reference proteome</keyword>
<accession>A0A9P6KK75</accession>
<sequence>MECAPRSQTWHPRGMCSKVVMACPKRRSSTVQRRLSVPTVAYEVCLTPGAARWVATDPEARMRRREMVLQYSGGLGTRRMTMARMAPVLGRCALGIHGRKRETKEPHMLLCPASLPVGEEDW</sequence>
<organism evidence="1 2">
    <name type="scientific">Paraphaeosphaeria minitans</name>
    <dbReference type="NCBI Taxonomy" id="565426"/>
    <lineage>
        <taxon>Eukaryota</taxon>
        <taxon>Fungi</taxon>
        <taxon>Dikarya</taxon>
        <taxon>Ascomycota</taxon>
        <taxon>Pezizomycotina</taxon>
        <taxon>Dothideomycetes</taxon>
        <taxon>Pleosporomycetidae</taxon>
        <taxon>Pleosporales</taxon>
        <taxon>Massarineae</taxon>
        <taxon>Didymosphaeriaceae</taxon>
        <taxon>Paraphaeosphaeria</taxon>
    </lineage>
</organism>
<dbReference type="Proteomes" id="UP000756921">
    <property type="component" value="Unassembled WGS sequence"/>
</dbReference>
<evidence type="ECO:0000313" key="2">
    <source>
        <dbReference type="Proteomes" id="UP000756921"/>
    </source>
</evidence>
<evidence type="ECO:0000313" key="1">
    <source>
        <dbReference type="EMBL" id="KAF9729311.1"/>
    </source>
</evidence>
<comment type="caution">
    <text evidence="1">The sequence shown here is derived from an EMBL/GenBank/DDBJ whole genome shotgun (WGS) entry which is preliminary data.</text>
</comment>
<reference evidence="1" key="1">
    <citation type="journal article" date="2020" name="Mol. Plant Microbe Interact.">
        <title>Genome Sequence of the Biocontrol Agent Coniothyrium minitans strain Conio (IMI 134523).</title>
        <authorList>
            <person name="Patel D."/>
            <person name="Shittu T.A."/>
            <person name="Baroncelli R."/>
            <person name="Muthumeenakshi S."/>
            <person name="Osborne T.H."/>
            <person name="Janganan T.K."/>
            <person name="Sreenivasaprasad S."/>
        </authorList>
    </citation>
    <scope>NUCLEOTIDE SEQUENCE</scope>
    <source>
        <strain evidence="1">Conio</strain>
    </source>
</reference>
<dbReference type="EMBL" id="WJXW01000017">
    <property type="protein sequence ID" value="KAF9729311.1"/>
    <property type="molecule type" value="Genomic_DNA"/>
</dbReference>
<dbReference type="OrthoDB" id="10401096at2759"/>
<name>A0A9P6KK75_9PLEO</name>
<proteinExistence type="predicted"/>
<dbReference type="AlphaFoldDB" id="A0A9P6KK75"/>
<protein>
    <submittedName>
        <fullName evidence="1">Uncharacterized protein</fullName>
    </submittedName>
</protein>